<accession>A0A151IMI1</accession>
<name>A0A151IMI1_9HYME</name>
<gene>
    <name evidence="2" type="ORF">ALC62_02984</name>
</gene>
<feature type="compositionally biased region" description="Basic and acidic residues" evidence="1">
    <location>
        <begin position="217"/>
        <end position="231"/>
    </location>
</feature>
<protein>
    <submittedName>
        <fullName evidence="2">Uncharacterized protein</fullName>
    </submittedName>
</protein>
<dbReference type="EMBL" id="KQ977054">
    <property type="protein sequence ID" value="KYN06073.1"/>
    <property type="molecule type" value="Genomic_DNA"/>
</dbReference>
<evidence type="ECO:0000313" key="3">
    <source>
        <dbReference type="Proteomes" id="UP000078542"/>
    </source>
</evidence>
<feature type="region of interest" description="Disordered" evidence="1">
    <location>
        <begin position="193"/>
        <end position="243"/>
    </location>
</feature>
<proteinExistence type="predicted"/>
<evidence type="ECO:0000256" key="1">
    <source>
        <dbReference type="SAM" id="MobiDB-lite"/>
    </source>
</evidence>
<keyword evidence="3" id="KW-1185">Reference proteome</keyword>
<organism evidence="2 3">
    <name type="scientific">Cyphomyrmex costatus</name>
    <dbReference type="NCBI Taxonomy" id="456900"/>
    <lineage>
        <taxon>Eukaryota</taxon>
        <taxon>Metazoa</taxon>
        <taxon>Ecdysozoa</taxon>
        <taxon>Arthropoda</taxon>
        <taxon>Hexapoda</taxon>
        <taxon>Insecta</taxon>
        <taxon>Pterygota</taxon>
        <taxon>Neoptera</taxon>
        <taxon>Endopterygota</taxon>
        <taxon>Hymenoptera</taxon>
        <taxon>Apocrita</taxon>
        <taxon>Aculeata</taxon>
        <taxon>Formicoidea</taxon>
        <taxon>Formicidae</taxon>
        <taxon>Myrmicinae</taxon>
        <taxon>Cyphomyrmex</taxon>
    </lineage>
</organism>
<dbReference type="Proteomes" id="UP000078542">
    <property type="component" value="Unassembled WGS sequence"/>
</dbReference>
<evidence type="ECO:0000313" key="2">
    <source>
        <dbReference type="EMBL" id="KYN06073.1"/>
    </source>
</evidence>
<reference evidence="2 3" key="1">
    <citation type="submission" date="2016-03" db="EMBL/GenBank/DDBJ databases">
        <title>Cyphomyrmex costatus WGS genome.</title>
        <authorList>
            <person name="Nygaard S."/>
            <person name="Hu H."/>
            <person name="Boomsma J."/>
            <person name="Zhang G."/>
        </authorList>
    </citation>
    <scope>NUCLEOTIDE SEQUENCE [LARGE SCALE GENOMIC DNA]</scope>
    <source>
        <strain evidence="2">MS0001</strain>
        <tissue evidence="2">Whole body</tissue>
    </source>
</reference>
<dbReference type="AlphaFoldDB" id="A0A151IMI1"/>
<sequence length="488" mass="56184">MPVTAGRSRLQQLCSCRNKLYVHQKKKTRDRCKRKRQAFVYNPEEEIWHEPYMHSLRREFSDESVLCDSKIELPWRDIALRSAMRIRPDPTAAEVDRETDETETMTVISEKRESTGAMTLPWQDLLITETLRSTLEVPELCDSSVEIPWADLALEKPVEIRPSREERICATDDVEIPWDEILMPRNIVIKSERKRKHPSSYRPPRLRADVTNTINREASKSSDTSKRRDPVTRTSVNNSDKKSLFSVMRQKIRSKLPTFHNPLKRFMKSKSERESDSEVENVNHCEIRPRTLEKIDELTNVSSASTLNEQDTEKSNTSGYRFEHHSVDAARTRESYQDLASYFSEVDPDEPSTSATNTIVLSASTFDRDLERTEPSENLQSTIMTSTTSTSFGSEITDTVSNSMNTEEVSDADFTNVLQRSTIVAVAPMGLTFSTQLGNEIVNMSETTESRTRDQRIGRDDVREFYNNTLRMVIRKPMCPQNDEPSIY</sequence>